<dbReference type="InterPro" id="IPR003661">
    <property type="entry name" value="HisK_dim/P_dom"/>
</dbReference>
<reference evidence="12 13" key="1">
    <citation type="submission" date="2023-03" db="EMBL/GenBank/DDBJ databases">
        <title>Bacillus Genome Sequencing.</title>
        <authorList>
            <person name="Dunlap C."/>
        </authorList>
    </citation>
    <scope>NUCLEOTIDE SEQUENCE [LARGE SCALE GENOMIC DNA]</scope>
    <source>
        <strain evidence="12 13">B-615</strain>
    </source>
</reference>
<name>A0ABU6N279_9BACI</name>
<evidence type="ECO:0000313" key="12">
    <source>
        <dbReference type="EMBL" id="MED1569210.1"/>
    </source>
</evidence>
<dbReference type="SMART" id="SM00387">
    <property type="entry name" value="HATPase_c"/>
    <property type="match status" value="1"/>
</dbReference>
<keyword evidence="8" id="KW-0067">ATP-binding</keyword>
<evidence type="ECO:0000313" key="13">
    <source>
        <dbReference type="Proteomes" id="UP001309448"/>
    </source>
</evidence>
<dbReference type="EMBL" id="JARMDB010000032">
    <property type="protein sequence ID" value="MED1569210.1"/>
    <property type="molecule type" value="Genomic_DNA"/>
</dbReference>
<dbReference type="Pfam" id="PF02518">
    <property type="entry name" value="HATPase_c"/>
    <property type="match status" value="1"/>
</dbReference>
<dbReference type="Gene3D" id="1.10.287.130">
    <property type="match status" value="1"/>
</dbReference>
<dbReference type="EC" id="2.7.13.3" evidence="3"/>
<evidence type="ECO:0000256" key="2">
    <source>
        <dbReference type="ARBA" id="ARBA00004370"/>
    </source>
</evidence>
<keyword evidence="9" id="KW-0902">Two-component regulatory system</keyword>
<evidence type="ECO:0000256" key="10">
    <source>
        <dbReference type="SAM" id="Coils"/>
    </source>
</evidence>
<organism evidence="12 13">
    <name type="scientific">Bacillus paramycoides</name>
    <dbReference type="NCBI Taxonomy" id="2026194"/>
    <lineage>
        <taxon>Bacteria</taxon>
        <taxon>Bacillati</taxon>
        <taxon>Bacillota</taxon>
        <taxon>Bacilli</taxon>
        <taxon>Bacillales</taxon>
        <taxon>Bacillaceae</taxon>
        <taxon>Bacillus</taxon>
        <taxon>Bacillus cereus group</taxon>
    </lineage>
</organism>
<evidence type="ECO:0000256" key="4">
    <source>
        <dbReference type="ARBA" id="ARBA00022553"/>
    </source>
</evidence>
<comment type="catalytic activity">
    <reaction evidence="1">
        <text>ATP + protein L-histidine = ADP + protein N-phospho-L-histidine.</text>
        <dbReference type="EC" id="2.7.13.3"/>
    </reaction>
</comment>
<sequence>MEIISLLLIGVIIYLIFLLREIKSIHEQIEYIVSTNTNAEVTSTSKQKQIIKLVNIINQLVRRKKEIQREQQKNELELHKILTNLTHDLKTPLTVANGYTEILLQNKPNDSLAPKIHDSLNTVNYYLNCLIDYNLIQEKSLKVNFEKINFSQFLMEQLFQYYEEFEQKNIHVDVDIPTNIYVLSDKIILKRVIENIISNLLKYSYQKAFISVQVMDSKIKLICKNDFLGEIEELSRIQRRFQTLDDARQNKSLGIGLHIIQELTELINGTFSINVIDDTFQVKVILKNE</sequence>
<evidence type="ECO:0000256" key="7">
    <source>
        <dbReference type="ARBA" id="ARBA00022777"/>
    </source>
</evidence>
<evidence type="ECO:0000256" key="8">
    <source>
        <dbReference type="ARBA" id="ARBA00022840"/>
    </source>
</evidence>
<protein>
    <recommendedName>
        <fullName evidence="3">histidine kinase</fullName>
        <ecNumber evidence="3">2.7.13.3</ecNumber>
    </recommendedName>
</protein>
<dbReference type="Pfam" id="PF00512">
    <property type="entry name" value="HisKA"/>
    <property type="match status" value="1"/>
</dbReference>
<dbReference type="SUPFAM" id="SSF47384">
    <property type="entry name" value="Homodimeric domain of signal transducing histidine kinase"/>
    <property type="match status" value="1"/>
</dbReference>
<keyword evidence="7 12" id="KW-0418">Kinase</keyword>
<dbReference type="GO" id="GO:0016301">
    <property type="term" value="F:kinase activity"/>
    <property type="evidence" value="ECO:0007669"/>
    <property type="project" value="UniProtKB-KW"/>
</dbReference>
<dbReference type="Proteomes" id="UP001309448">
    <property type="component" value="Unassembled WGS sequence"/>
</dbReference>
<dbReference type="InterPro" id="IPR036097">
    <property type="entry name" value="HisK_dim/P_sf"/>
</dbReference>
<keyword evidence="10" id="KW-0175">Coiled coil</keyword>
<dbReference type="SMART" id="SM00388">
    <property type="entry name" value="HisKA"/>
    <property type="match status" value="1"/>
</dbReference>
<dbReference type="PANTHER" id="PTHR45453:SF1">
    <property type="entry name" value="PHOSPHATE REGULON SENSOR PROTEIN PHOR"/>
    <property type="match status" value="1"/>
</dbReference>
<dbReference type="InterPro" id="IPR003594">
    <property type="entry name" value="HATPase_dom"/>
</dbReference>
<keyword evidence="6" id="KW-0547">Nucleotide-binding</keyword>
<keyword evidence="13" id="KW-1185">Reference proteome</keyword>
<evidence type="ECO:0000259" key="11">
    <source>
        <dbReference type="PROSITE" id="PS50109"/>
    </source>
</evidence>
<dbReference type="RefSeq" id="WP_327921940.1">
    <property type="nucleotide sequence ID" value="NZ_JARMDB010000032.1"/>
</dbReference>
<gene>
    <name evidence="12" type="ORF">P4U88_25820</name>
</gene>
<comment type="caution">
    <text evidence="12">The sequence shown here is derived from an EMBL/GenBank/DDBJ whole genome shotgun (WGS) entry which is preliminary data.</text>
</comment>
<evidence type="ECO:0000256" key="3">
    <source>
        <dbReference type="ARBA" id="ARBA00012438"/>
    </source>
</evidence>
<evidence type="ECO:0000256" key="9">
    <source>
        <dbReference type="ARBA" id="ARBA00023012"/>
    </source>
</evidence>
<feature type="domain" description="Histidine kinase" evidence="11">
    <location>
        <begin position="84"/>
        <end position="289"/>
    </location>
</feature>
<comment type="subcellular location">
    <subcellularLocation>
        <location evidence="2">Membrane</location>
    </subcellularLocation>
</comment>
<dbReference type="InterPro" id="IPR005467">
    <property type="entry name" value="His_kinase_dom"/>
</dbReference>
<proteinExistence type="predicted"/>
<dbReference type="SUPFAM" id="SSF55874">
    <property type="entry name" value="ATPase domain of HSP90 chaperone/DNA topoisomerase II/histidine kinase"/>
    <property type="match status" value="1"/>
</dbReference>
<dbReference type="InterPro" id="IPR050351">
    <property type="entry name" value="BphY/WalK/GraS-like"/>
</dbReference>
<evidence type="ECO:0000256" key="5">
    <source>
        <dbReference type="ARBA" id="ARBA00022679"/>
    </source>
</evidence>
<keyword evidence="5" id="KW-0808">Transferase</keyword>
<dbReference type="Gene3D" id="3.30.565.10">
    <property type="entry name" value="Histidine kinase-like ATPase, C-terminal domain"/>
    <property type="match status" value="1"/>
</dbReference>
<dbReference type="PROSITE" id="PS50109">
    <property type="entry name" value="HIS_KIN"/>
    <property type="match status" value="1"/>
</dbReference>
<evidence type="ECO:0000256" key="6">
    <source>
        <dbReference type="ARBA" id="ARBA00022741"/>
    </source>
</evidence>
<dbReference type="PANTHER" id="PTHR45453">
    <property type="entry name" value="PHOSPHATE REGULON SENSOR PROTEIN PHOR"/>
    <property type="match status" value="1"/>
</dbReference>
<dbReference type="InterPro" id="IPR036890">
    <property type="entry name" value="HATPase_C_sf"/>
</dbReference>
<keyword evidence="4" id="KW-0597">Phosphoprotein</keyword>
<feature type="coiled-coil region" evidence="10">
    <location>
        <begin position="50"/>
        <end position="77"/>
    </location>
</feature>
<evidence type="ECO:0000256" key="1">
    <source>
        <dbReference type="ARBA" id="ARBA00000085"/>
    </source>
</evidence>
<dbReference type="CDD" id="cd00082">
    <property type="entry name" value="HisKA"/>
    <property type="match status" value="1"/>
</dbReference>
<accession>A0ABU6N279</accession>